<dbReference type="GO" id="GO:0009897">
    <property type="term" value="C:external side of plasma membrane"/>
    <property type="evidence" value="ECO:0007669"/>
    <property type="project" value="TreeGrafter"/>
</dbReference>
<dbReference type="GO" id="GO:0060169">
    <property type="term" value="P:negative regulation of adenosine receptor signaling pathway"/>
    <property type="evidence" value="ECO:0007669"/>
    <property type="project" value="TreeGrafter"/>
</dbReference>
<evidence type="ECO:0000256" key="2">
    <source>
        <dbReference type="ARBA" id="ARBA00004296"/>
    </source>
</evidence>
<dbReference type="GO" id="GO:0006154">
    <property type="term" value="P:adenosine catabolic process"/>
    <property type="evidence" value="ECO:0007669"/>
    <property type="project" value="TreeGrafter"/>
</dbReference>
<comment type="similarity">
    <text evidence="3">Belongs to the metallo-dependent hydrolases superfamily. Adenosine and AMP deaminases family.</text>
</comment>
<dbReference type="InterPro" id="IPR032466">
    <property type="entry name" value="Metal_Hydrolase"/>
</dbReference>
<dbReference type="STRING" id="451379.A0A0N5AN01"/>
<dbReference type="NCBIfam" id="TIGR01430">
    <property type="entry name" value="aden_deam"/>
    <property type="match status" value="1"/>
</dbReference>
<feature type="domain" description="Adenosine deaminase" evidence="9">
    <location>
        <begin position="33"/>
        <end position="378"/>
    </location>
</feature>
<comment type="subcellular location">
    <subcellularLocation>
        <location evidence="2">Cell membrane</location>
        <topology evidence="2">Peripheral membrane protein</topology>
        <orientation evidence="2">Extracellular side</orientation>
    </subcellularLocation>
</comment>
<dbReference type="GO" id="GO:0046872">
    <property type="term" value="F:metal ion binding"/>
    <property type="evidence" value="ECO:0007669"/>
    <property type="project" value="UniProtKB-KW"/>
</dbReference>
<evidence type="ECO:0000256" key="8">
    <source>
        <dbReference type="ARBA" id="ARBA00022833"/>
    </source>
</evidence>
<dbReference type="GO" id="GO:0005829">
    <property type="term" value="C:cytosol"/>
    <property type="evidence" value="ECO:0007669"/>
    <property type="project" value="TreeGrafter"/>
</dbReference>
<dbReference type="PANTHER" id="PTHR11409:SF43">
    <property type="entry name" value="ADENOSINE DEAMINASE"/>
    <property type="match status" value="1"/>
</dbReference>
<evidence type="ECO:0000256" key="7">
    <source>
        <dbReference type="ARBA" id="ARBA00022801"/>
    </source>
</evidence>
<dbReference type="FunFam" id="3.20.20.140:FF:000057">
    <property type="entry name" value="Adenosine deaminase"/>
    <property type="match status" value="1"/>
</dbReference>
<evidence type="ECO:0000256" key="3">
    <source>
        <dbReference type="ARBA" id="ARBA00006676"/>
    </source>
</evidence>
<evidence type="ECO:0000259" key="9">
    <source>
        <dbReference type="Pfam" id="PF00962"/>
    </source>
</evidence>
<dbReference type="PROSITE" id="PS00485">
    <property type="entry name" value="A_DEAMINASE"/>
    <property type="match status" value="1"/>
</dbReference>
<dbReference type="GO" id="GO:0046103">
    <property type="term" value="P:inosine biosynthetic process"/>
    <property type="evidence" value="ECO:0007669"/>
    <property type="project" value="TreeGrafter"/>
</dbReference>
<evidence type="ECO:0000313" key="10">
    <source>
        <dbReference type="Proteomes" id="UP000046393"/>
    </source>
</evidence>
<keyword evidence="7" id="KW-0378">Hydrolase</keyword>
<keyword evidence="8" id="KW-0862">Zinc</keyword>
<keyword evidence="6" id="KW-0479">Metal-binding</keyword>
<keyword evidence="10" id="KW-1185">Reference proteome</keyword>
<evidence type="ECO:0000256" key="1">
    <source>
        <dbReference type="ARBA" id="ARBA00001947"/>
    </source>
</evidence>
<sequence length="383" mass="42955">MLIVTCPVFRERTPLSISVTQVTEEVRKEISFPKVELHVHLDGAVRFKTLLELSQNKNIPLGKNVEEVKKLLISHEPANLSKVLAAFDIYMPVLAGDKDAIERIAYEMCEDQAKNGVVYFEARYSPHLLCNTVNNSVATIHGHVYDAKGPLPPKAVVEAVKRGFDRGEKEFNVRARSILCCICGFTDWNKEVLQLAKEMKGYGVVAIDIAGWSNGADEQYGDDVLDVFQHAEKFGIHRTVHAGEAGEAKEVIRAVDLMKAERIGHGYRLLKNPDAYDKYAKKGRIHFEVCPYSSIMTGSVPVDWPKHPLKQMADDDVNYSINTDDPTCFDNGIMTEYQLAYKEIGLTKMQLWKASWNAANSSFAEPELKAEILRLIEKAKPTA</sequence>
<dbReference type="InterPro" id="IPR001365">
    <property type="entry name" value="A_deaminase_dom"/>
</dbReference>
<dbReference type="InterPro" id="IPR006330">
    <property type="entry name" value="Ado/ade_deaminase"/>
</dbReference>
<dbReference type="GO" id="GO:0043103">
    <property type="term" value="P:hypoxanthine salvage"/>
    <property type="evidence" value="ECO:0007669"/>
    <property type="project" value="TreeGrafter"/>
</dbReference>
<dbReference type="GO" id="GO:0009168">
    <property type="term" value="P:purine ribonucleoside monophosphate biosynthetic process"/>
    <property type="evidence" value="ECO:0007669"/>
    <property type="project" value="InterPro"/>
</dbReference>
<evidence type="ECO:0000256" key="6">
    <source>
        <dbReference type="ARBA" id="ARBA00022723"/>
    </source>
</evidence>
<name>A0A0N5AN01_9BILA</name>
<evidence type="ECO:0000313" key="11">
    <source>
        <dbReference type="WBParaSite" id="SMUV_0000597501-mRNA-1"/>
    </source>
</evidence>
<dbReference type="Pfam" id="PF00962">
    <property type="entry name" value="A_deaminase"/>
    <property type="match status" value="1"/>
</dbReference>
<dbReference type="PANTHER" id="PTHR11409">
    <property type="entry name" value="ADENOSINE DEAMINASE"/>
    <property type="match status" value="1"/>
</dbReference>
<protein>
    <recommendedName>
        <fullName evidence="5">Adenosine deaminase</fullName>
        <ecNumber evidence="4">3.5.4.4</ecNumber>
    </recommendedName>
</protein>
<evidence type="ECO:0000256" key="5">
    <source>
        <dbReference type="ARBA" id="ARBA00018099"/>
    </source>
</evidence>
<organism evidence="10 11">
    <name type="scientific">Syphacia muris</name>
    <dbReference type="NCBI Taxonomy" id="451379"/>
    <lineage>
        <taxon>Eukaryota</taxon>
        <taxon>Metazoa</taxon>
        <taxon>Ecdysozoa</taxon>
        <taxon>Nematoda</taxon>
        <taxon>Chromadorea</taxon>
        <taxon>Rhabditida</taxon>
        <taxon>Spirurina</taxon>
        <taxon>Oxyuridomorpha</taxon>
        <taxon>Oxyuroidea</taxon>
        <taxon>Oxyuridae</taxon>
        <taxon>Syphacia</taxon>
    </lineage>
</organism>
<comment type="cofactor">
    <cofactor evidence="1">
        <name>Zn(2+)</name>
        <dbReference type="ChEBI" id="CHEBI:29105"/>
    </cofactor>
</comment>
<dbReference type="AlphaFoldDB" id="A0A0N5AN01"/>
<dbReference type="EC" id="3.5.4.4" evidence="4"/>
<dbReference type="WBParaSite" id="SMUV_0000597501-mRNA-1">
    <property type="protein sequence ID" value="SMUV_0000597501-mRNA-1"/>
    <property type="gene ID" value="SMUV_0000597501"/>
</dbReference>
<accession>A0A0N5AN01</accession>
<dbReference type="SUPFAM" id="SSF51556">
    <property type="entry name" value="Metallo-dependent hydrolases"/>
    <property type="match status" value="1"/>
</dbReference>
<reference evidence="11" key="1">
    <citation type="submission" date="2016-04" db="UniProtKB">
        <authorList>
            <consortium name="WormBaseParasite"/>
        </authorList>
    </citation>
    <scope>IDENTIFICATION</scope>
</reference>
<dbReference type="Gene3D" id="3.20.20.140">
    <property type="entry name" value="Metal-dependent hydrolases"/>
    <property type="match status" value="1"/>
</dbReference>
<dbReference type="InterPro" id="IPR006650">
    <property type="entry name" value="A/AMP_deam_AS"/>
</dbReference>
<evidence type="ECO:0000256" key="4">
    <source>
        <dbReference type="ARBA" id="ARBA00012784"/>
    </source>
</evidence>
<proteinExistence type="inferred from homology"/>
<dbReference type="Proteomes" id="UP000046393">
    <property type="component" value="Unplaced"/>
</dbReference>
<dbReference type="GO" id="GO:0004000">
    <property type="term" value="F:adenosine deaminase activity"/>
    <property type="evidence" value="ECO:0007669"/>
    <property type="project" value="TreeGrafter"/>
</dbReference>